<dbReference type="InterPro" id="IPR021683">
    <property type="entry name" value="DUF3267"/>
</dbReference>
<organism evidence="2 3">
    <name type="scientific">Bacillus badius</name>
    <dbReference type="NCBI Taxonomy" id="1455"/>
    <lineage>
        <taxon>Bacteria</taxon>
        <taxon>Bacillati</taxon>
        <taxon>Bacillota</taxon>
        <taxon>Bacilli</taxon>
        <taxon>Bacillales</taxon>
        <taxon>Bacillaceae</taxon>
        <taxon>Pseudobacillus</taxon>
    </lineage>
</organism>
<keyword evidence="1" id="KW-1133">Transmembrane helix</keyword>
<feature type="transmembrane region" description="Helical" evidence="1">
    <location>
        <begin position="161"/>
        <end position="181"/>
    </location>
</feature>
<sequence>MKILYNLPEKNASAHRKLMEDGWVPLKEPKQMVSAILWSIPFMIVAVLISIGSLHVFSTVSLSEFGLTAGSFSMTIKFSTVFEIALLLLLHEFLHLLFIPHFIRSDKTAIGLTWSGGFVITEEELARSRYLLITMAPFLVISFIVPLLGGALGWLTPLLKFFILLNAMGSSVDWLNFFLVIKQVPKTAVLKSDGPNTYWKKTR</sequence>
<dbReference type="EMBL" id="JXLP01000003">
    <property type="protein sequence ID" value="KIL79408.1"/>
    <property type="molecule type" value="Genomic_DNA"/>
</dbReference>
<proteinExistence type="predicted"/>
<dbReference type="Pfam" id="PF11667">
    <property type="entry name" value="DUF3267"/>
    <property type="match status" value="1"/>
</dbReference>
<dbReference type="Proteomes" id="UP000031982">
    <property type="component" value="Unassembled WGS sequence"/>
</dbReference>
<evidence type="ECO:0000256" key="1">
    <source>
        <dbReference type="SAM" id="Phobius"/>
    </source>
</evidence>
<gene>
    <name evidence="2" type="ORF">SD77_3274</name>
</gene>
<keyword evidence="3" id="KW-1185">Reference proteome</keyword>
<name>A0ABR5AXG3_BACBA</name>
<comment type="caution">
    <text evidence="2">The sequence shown here is derived from an EMBL/GenBank/DDBJ whole genome shotgun (WGS) entry which is preliminary data.</text>
</comment>
<keyword evidence="1" id="KW-0812">Transmembrane</keyword>
<evidence type="ECO:0008006" key="4">
    <source>
        <dbReference type="Google" id="ProtNLM"/>
    </source>
</evidence>
<feature type="transmembrane region" description="Helical" evidence="1">
    <location>
        <begin position="35"/>
        <end position="58"/>
    </location>
</feature>
<reference evidence="2 3" key="1">
    <citation type="submission" date="2015-01" db="EMBL/GenBank/DDBJ databases">
        <title>Genome Assembly of Bacillus badius MTCC 1458.</title>
        <authorList>
            <person name="Verma A."/>
            <person name="Khatri I."/>
            <person name="Mual P."/>
            <person name="Subramanian S."/>
            <person name="Krishnamurthi S."/>
        </authorList>
    </citation>
    <scope>NUCLEOTIDE SEQUENCE [LARGE SCALE GENOMIC DNA]</scope>
    <source>
        <strain evidence="2 3">MTCC 1458</strain>
    </source>
</reference>
<dbReference type="RefSeq" id="WP_041113494.1">
    <property type="nucleotide sequence ID" value="NZ_JARTHD010000018.1"/>
</dbReference>
<protein>
    <recommendedName>
        <fullName evidence="4">Zincin peptidase</fullName>
    </recommendedName>
</protein>
<accession>A0ABR5AXG3</accession>
<evidence type="ECO:0000313" key="2">
    <source>
        <dbReference type="EMBL" id="KIL79408.1"/>
    </source>
</evidence>
<keyword evidence="1" id="KW-0472">Membrane</keyword>
<feature type="transmembrane region" description="Helical" evidence="1">
    <location>
        <begin position="130"/>
        <end position="155"/>
    </location>
</feature>
<evidence type="ECO:0000313" key="3">
    <source>
        <dbReference type="Proteomes" id="UP000031982"/>
    </source>
</evidence>
<feature type="transmembrane region" description="Helical" evidence="1">
    <location>
        <begin position="78"/>
        <end position="99"/>
    </location>
</feature>